<sequence>MSSKLAYIPSIVIQYYKSRPDQDTTLQMFIMAKNSGKGETTDAAAIKGNDGNKSTAPSSAVVSSSESGDGHSRSSSATALSKLEQAQMDTERLLSGLKASARSNNEAAAPSMPRSGLDPHASAFEVKSVPVGSGVEKKNRITEKYAQLRDECKEKGDYQGMCDAILAGNSAVQRSVDEAVAVAEKKKRDQEHMNTLFRGLRASNGAGP</sequence>
<evidence type="ECO:0000256" key="1">
    <source>
        <dbReference type="SAM" id="MobiDB-lite"/>
    </source>
</evidence>
<accession>A0ABR4C8T2</accession>
<name>A0ABR4C8T2_9HELO</name>
<gene>
    <name evidence="2" type="ORF">VTL71DRAFT_2419</name>
</gene>
<feature type="compositionally biased region" description="Low complexity" evidence="1">
    <location>
        <begin position="54"/>
        <end position="67"/>
    </location>
</feature>
<reference evidence="2 3" key="1">
    <citation type="journal article" date="2024" name="Commun. Biol.">
        <title>Comparative genomic analysis of thermophilic fungi reveals convergent evolutionary adaptations and gene losses.</title>
        <authorList>
            <person name="Steindorff A.S."/>
            <person name="Aguilar-Pontes M.V."/>
            <person name="Robinson A.J."/>
            <person name="Andreopoulos B."/>
            <person name="LaButti K."/>
            <person name="Kuo A."/>
            <person name="Mondo S."/>
            <person name="Riley R."/>
            <person name="Otillar R."/>
            <person name="Haridas S."/>
            <person name="Lipzen A."/>
            <person name="Grimwood J."/>
            <person name="Schmutz J."/>
            <person name="Clum A."/>
            <person name="Reid I.D."/>
            <person name="Moisan M.C."/>
            <person name="Butler G."/>
            <person name="Nguyen T.T.M."/>
            <person name="Dewar K."/>
            <person name="Conant G."/>
            <person name="Drula E."/>
            <person name="Henrissat B."/>
            <person name="Hansel C."/>
            <person name="Singer S."/>
            <person name="Hutchinson M.I."/>
            <person name="de Vries R.P."/>
            <person name="Natvig D.O."/>
            <person name="Powell A.J."/>
            <person name="Tsang A."/>
            <person name="Grigoriev I.V."/>
        </authorList>
    </citation>
    <scope>NUCLEOTIDE SEQUENCE [LARGE SCALE GENOMIC DNA]</scope>
    <source>
        <strain evidence="2 3">CBS 494.80</strain>
    </source>
</reference>
<feature type="region of interest" description="Disordered" evidence="1">
    <location>
        <begin position="34"/>
        <end position="81"/>
    </location>
</feature>
<organism evidence="2 3">
    <name type="scientific">Oculimacula yallundae</name>
    <dbReference type="NCBI Taxonomy" id="86028"/>
    <lineage>
        <taxon>Eukaryota</taxon>
        <taxon>Fungi</taxon>
        <taxon>Dikarya</taxon>
        <taxon>Ascomycota</taxon>
        <taxon>Pezizomycotina</taxon>
        <taxon>Leotiomycetes</taxon>
        <taxon>Helotiales</taxon>
        <taxon>Ploettnerulaceae</taxon>
        <taxon>Oculimacula</taxon>
    </lineage>
</organism>
<dbReference type="Proteomes" id="UP001595075">
    <property type="component" value="Unassembled WGS sequence"/>
</dbReference>
<comment type="caution">
    <text evidence="2">The sequence shown here is derived from an EMBL/GenBank/DDBJ whole genome shotgun (WGS) entry which is preliminary data.</text>
</comment>
<proteinExistence type="predicted"/>
<protein>
    <submittedName>
        <fullName evidence="2">Uncharacterized protein</fullName>
    </submittedName>
</protein>
<evidence type="ECO:0000313" key="2">
    <source>
        <dbReference type="EMBL" id="KAL2066348.1"/>
    </source>
</evidence>
<dbReference type="EMBL" id="JAZHXI010000011">
    <property type="protein sequence ID" value="KAL2066348.1"/>
    <property type="molecule type" value="Genomic_DNA"/>
</dbReference>
<feature type="region of interest" description="Disordered" evidence="1">
    <location>
        <begin position="184"/>
        <end position="208"/>
    </location>
</feature>
<keyword evidence="3" id="KW-1185">Reference proteome</keyword>
<evidence type="ECO:0000313" key="3">
    <source>
        <dbReference type="Proteomes" id="UP001595075"/>
    </source>
</evidence>